<sequence>MEVTRLPAIIITKILAELNWIDKLNTVRAILPWQIYLETTCSWPALVFKHIKGSWGLSTQENISQMDRFLYCIEKYGNFFKSLTFEIEQSAADWSYWEFQLFEAVLSYCTILRHFKVIQRSSFLWSALLTKTYLEILKKDCLKEAELINPAVPWSDVECNPLLGIINNKLQLKLTVLKLRSDSLDDYKGQLKCLVDFKNLRHLLINRFCISNDTIMELTSNSLTELRLYQDVDIPDNHTSRSKEEFWKTIVKKSPKFRIDILMEYVIILKDHFPLYMPLRKLVLDELQTSITKGLLDEIINKYNSTLQSFSCVNSTLSENADGRLELALVDMVRRCKHLQELEYEFSIASSTVLLIAKTRKLKKLRFLRVEVYYDFDDKNQLDYPQDLIMWLKENSKNEEILEKTISNLYGRKWELENKVGWFCYKKNWF</sequence>
<dbReference type="Proteomes" id="UP001347796">
    <property type="component" value="Unassembled WGS sequence"/>
</dbReference>
<dbReference type="PANTHER" id="PTHR20872">
    <property type="match status" value="1"/>
</dbReference>
<keyword evidence="2" id="KW-1185">Reference proteome</keyword>
<protein>
    <submittedName>
        <fullName evidence="1">Uncharacterized protein</fullName>
    </submittedName>
</protein>
<comment type="caution">
    <text evidence="1">The sequence shown here is derived from an EMBL/GenBank/DDBJ whole genome shotgun (WGS) entry which is preliminary data.</text>
</comment>
<name>A0AAN8J077_PATCE</name>
<dbReference type="Gene3D" id="3.80.10.10">
    <property type="entry name" value="Ribonuclease Inhibitor"/>
    <property type="match status" value="1"/>
</dbReference>
<organism evidence="1 2">
    <name type="scientific">Patella caerulea</name>
    <name type="common">Rayed Mediterranean limpet</name>
    <dbReference type="NCBI Taxonomy" id="87958"/>
    <lineage>
        <taxon>Eukaryota</taxon>
        <taxon>Metazoa</taxon>
        <taxon>Spiralia</taxon>
        <taxon>Lophotrochozoa</taxon>
        <taxon>Mollusca</taxon>
        <taxon>Gastropoda</taxon>
        <taxon>Patellogastropoda</taxon>
        <taxon>Patelloidea</taxon>
        <taxon>Patellidae</taxon>
        <taxon>Patella</taxon>
    </lineage>
</organism>
<evidence type="ECO:0000313" key="1">
    <source>
        <dbReference type="EMBL" id="KAK6169174.1"/>
    </source>
</evidence>
<dbReference type="PANTHER" id="PTHR20872:SF1">
    <property type="entry name" value="F-BOX DOMAIN-CONTAINING PROTEIN"/>
    <property type="match status" value="1"/>
</dbReference>
<reference evidence="1 2" key="1">
    <citation type="submission" date="2024-01" db="EMBL/GenBank/DDBJ databases">
        <title>The genome of the rayed Mediterranean limpet Patella caerulea (Linnaeus, 1758).</title>
        <authorList>
            <person name="Anh-Thu Weber A."/>
            <person name="Halstead-Nussloch G."/>
        </authorList>
    </citation>
    <scope>NUCLEOTIDE SEQUENCE [LARGE SCALE GENOMIC DNA]</scope>
    <source>
        <strain evidence="1">AATW-2023a</strain>
        <tissue evidence="1">Whole specimen</tissue>
    </source>
</reference>
<gene>
    <name evidence="1" type="ORF">SNE40_020274</name>
</gene>
<dbReference type="EMBL" id="JAZGQO010000015">
    <property type="protein sequence ID" value="KAK6169174.1"/>
    <property type="molecule type" value="Genomic_DNA"/>
</dbReference>
<evidence type="ECO:0000313" key="2">
    <source>
        <dbReference type="Proteomes" id="UP001347796"/>
    </source>
</evidence>
<proteinExistence type="predicted"/>
<dbReference type="AlphaFoldDB" id="A0AAN8J077"/>
<accession>A0AAN8J077</accession>
<dbReference type="InterPro" id="IPR032675">
    <property type="entry name" value="LRR_dom_sf"/>
</dbReference>